<reference evidence="3 4" key="1">
    <citation type="submission" date="2018-12" db="EMBL/GenBank/DDBJ databases">
        <title>Complete genome sequence of Streptomyces ficellus NRRL8067, the producer of ficellomycin, feldamycin and nojirimycin.</title>
        <authorList>
            <person name="Zhang H."/>
            <person name="Yue R."/>
            <person name="Liu Y."/>
            <person name="Li M."/>
            <person name="Mu H."/>
            <person name="Zhang J."/>
        </authorList>
    </citation>
    <scope>NUCLEOTIDE SEQUENCE [LARGE SCALE GENOMIC DNA]</scope>
    <source>
        <strain evidence="3 4">NRRL 8067</strain>
    </source>
</reference>
<dbReference type="AlphaFoldDB" id="A0A6I6FGU1"/>
<accession>A0A6I6FGU1</accession>
<name>A0A6I6FGU1_9ACTN</name>
<feature type="compositionally biased region" description="Low complexity" evidence="1">
    <location>
        <begin position="104"/>
        <end position="116"/>
    </location>
</feature>
<feature type="compositionally biased region" description="Low complexity" evidence="1">
    <location>
        <begin position="157"/>
        <end position="173"/>
    </location>
</feature>
<evidence type="ECO:0000313" key="4">
    <source>
        <dbReference type="Proteomes" id="UP000422572"/>
    </source>
</evidence>
<dbReference type="RefSeq" id="WP_156691557.1">
    <property type="nucleotide sequence ID" value="NZ_CP034279.1"/>
</dbReference>
<gene>
    <name evidence="3" type="ORF">EIZ62_05365</name>
</gene>
<feature type="signal peptide" evidence="2">
    <location>
        <begin position="1"/>
        <end position="19"/>
    </location>
</feature>
<feature type="chain" id="PRO_5038687057" description="PASTA domain-containing protein" evidence="2">
    <location>
        <begin position="20"/>
        <end position="182"/>
    </location>
</feature>
<dbReference type="OrthoDB" id="4335972at2"/>
<protein>
    <recommendedName>
        <fullName evidence="5">PASTA domain-containing protein</fullName>
    </recommendedName>
</protein>
<evidence type="ECO:0000313" key="3">
    <source>
        <dbReference type="EMBL" id="QGV77739.1"/>
    </source>
</evidence>
<dbReference type="Proteomes" id="UP000422572">
    <property type="component" value="Chromosome"/>
</dbReference>
<evidence type="ECO:0000256" key="1">
    <source>
        <dbReference type="SAM" id="MobiDB-lite"/>
    </source>
</evidence>
<evidence type="ECO:0000256" key="2">
    <source>
        <dbReference type="SAM" id="SignalP"/>
    </source>
</evidence>
<keyword evidence="4" id="KW-1185">Reference proteome</keyword>
<dbReference type="EMBL" id="CP034279">
    <property type="protein sequence ID" value="QGV77739.1"/>
    <property type="molecule type" value="Genomic_DNA"/>
</dbReference>
<dbReference type="KEGG" id="sfic:EIZ62_05365"/>
<organism evidence="3 4">
    <name type="scientific">Streptomyces ficellus</name>
    <dbReference type="NCBI Taxonomy" id="1977088"/>
    <lineage>
        <taxon>Bacteria</taxon>
        <taxon>Bacillati</taxon>
        <taxon>Actinomycetota</taxon>
        <taxon>Actinomycetes</taxon>
        <taxon>Kitasatosporales</taxon>
        <taxon>Streptomycetaceae</taxon>
        <taxon>Streptomyces</taxon>
    </lineage>
</organism>
<feature type="region of interest" description="Disordered" evidence="1">
    <location>
        <begin position="96"/>
        <end position="182"/>
    </location>
</feature>
<evidence type="ECO:0008006" key="5">
    <source>
        <dbReference type="Google" id="ProtNLM"/>
    </source>
</evidence>
<keyword evidence="2" id="KW-0732">Signal</keyword>
<sequence>MKRAATVTAGMTLALTTMGALGGAAAVAAAAAPPLPDFTGKGLMTVFSTMDQRTRVDVRDASGYGRTVLWPANWKVCSQYPAAGADLDGRPLSVAVMKTDEKCPSSPSESPSESPSKSTATEPARAPAPLVKRPAKGLAKSPADSPADGPDDRPAPHRAAGPAGHPAPHPDGAFADRPRTDR</sequence>
<proteinExistence type="predicted"/>